<sequence length="69" mass="7373">MALIRFGPRAAARAEAVLERVRACERAQICLSVWLAKRINLLPVWPLAFAAAAAVAAGFLGSQFLLGAH</sequence>
<keyword evidence="3" id="KW-1185">Reference proteome</keyword>
<evidence type="ECO:0000256" key="1">
    <source>
        <dbReference type="SAM" id="Phobius"/>
    </source>
</evidence>
<dbReference type="Proteomes" id="UP001283361">
    <property type="component" value="Unassembled WGS sequence"/>
</dbReference>
<evidence type="ECO:0000313" key="3">
    <source>
        <dbReference type="Proteomes" id="UP001283361"/>
    </source>
</evidence>
<comment type="caution">
    <text evidence="2">The sequence shown here is derived from an EMBL/GenBank/DDBJ whole genome shotgun (WGS) entry which is preliminary data.</text>
</comment>
<keyword evidence="1" id="KW-0812">Transmembrane</keyword>
<keyword evidence="1" id="KW-1133">Transmembrane helix</keyword>
<name>A0AAE0ZRD1_9GAST</name>
<gene>
    <name evidence="2" type="ORF">RRG08_025883</name>
</gene>
<keyword evidence="1" id="KW-0472">Membrane</keyword>
<proteinExistence type="predicted"/>
<protein>
    <submittedName>
        <fullName evidence="2">Uncharacterized protein</fullName>
    </submittedName>
</protein>
<dbReference type="EMBL" id="JAWDGP010003555">
    <property type="protein sequence ID" value="KAK3773217.1"/>
    <property type="molecule type" value="Genomic_DNA"/>
</dbReference>
<feature type="transmembrane region" description="Helical" evidence="1">
    <location>
        <begin position="44"/>
        <end position="66"/>
    </location>
</feature>
<accession>A0AAE0ZRD1</accession>
<reference evidence="2" key="1">
    <citation type="journal article" date="2023" name="G3 (Bethesda)">
        <title>A reference genome for the long-term kleptoplast-retaining sea slug Elysia crispata morphotype clarki.</title>
        <authorList>
            <person name="Eastman K.E."/>
            <person name="Pendleton A.L."/>
            <person name="Shaikh M.A."/>
            <person name="Suttiyut T."/>
            <person name="Ogas R."/>
            <person name="Tomko P."/>
            <person name="Gavelis G."/>
            <person name="Widhalm J.R."/>
            <person name="Wisecaver J.H."/>
        </authorList>
    </citation>
    <scope>NUCLEOTIDE SEQUENCE</scope>
    <source>
        <strain evidence="2">ECLA1</strain>
    </source>
</reference>
<organism evidence="2 3">
    <name type="scientific">Elysia crispata</name>
    <name type="common">lettuce slug</name>
    <dbReference type="NCBI Taxonomy" id="231223"/>
    <lineage>
        <taxon>Eukaryota</taxon>
        <taxon>Metazoa</taxon>
        <taxon>Spiralia</taxon>
        <taxon>Lophotrochozoa</taxon>
        <taxon>Mollusca</taxon>
        <taxon>Gastropoda</taxon>
        <taxon>Heterobranchia</taxon>
        <taxon>Euthyneura</taxon>
        <taxon>Panpulmonata</taxon>
        <taxon>Sacoglossa</taxon>
        <taxon>Placobranchoidea</taxon>
        <taxon>Plakobranchidae</taxon>
        <taxon>Elysia</taxon>
    </lineage>
</organism>
<evidence type="ECO:0000313" key="2">
    <source>
        <dbReference type="EMBL" id="KAK3773217.1"/>
    </source>
</evidence>
<dbReference type="AlphaFoldDB" id="A0AAE0ZRD1"/>